<dbReference type="PROSITE" id="PS52016">
    <property type="entry name" value="TONB_DEPENDENT_REC_3"/>
    <property type="match status" value="1"/>
</dbReference>
<dbReference type="PANTHER" id="PTHR40980:SF4">
    <property type="entry name" value="TONB-DEPENDENT RECEPTOR-LIKE BETA-BARREL DOMAIN-CONTAINING PROTEIN"/>
    <property type="match status" value="1"/>
</dbReference>
<feature type="domain" description="TonB-dependent receptor plug" evidence="12">
    <location>
        <begin position="123"/>
        <end position="225"/>
    </location>
</feature>
<evidence type="ECO:0000256" key="9">
    <source>
        <dbReference type="RuleBase" id="RU003357"/>
    </source>
</evidence>
<dbReference type="SUPFAM" id="SSF49452">
    <property type="entry name" value="Starch-binding domain-like"/>
    <property type="match status" value="1"/>
</dbReference>
<accession>A0A3N1NRU3</accession>
<dbReference type="InterPro" id="IPR010104">
    <property type="entry name" value="TonB_rcpt_bac"/>
</dbReference>
<dbReference type="Gene3D" id="2.60.40.1120">
    <property type="entry name" value="Carboxypeptidase-like, regulatory domain"/>
    <property type="match status" value="1"/>
</dbReference>
<dbReference type="SUPFAM" id="SSF56935">
    <property type="entry name" value="Porins"/>
    <property type="match status" value="1"/>
</dbReference>
<dbReference type="RefSeq" id="WP_123422631.1">
    <property type="nucleotide sequence ID" value="NZ_RJUL01000013.1"/>
</dbReference>
<evidence type="ECO:0000259" key="11">
    <source>
        <dbReference type="Pfam" id="PF00593"/>
    </source>
</evidence>
<sequence>MKKAPLFAVTALALCAQAWADGRIQGQLQDGAGQKLIGATIHLENSPYRTQTGPEGRFVLPSVREGQYQLLIQYPGLASETRTIDVQDEHTLELPLTLAAKVERITVVGQVASLGRALNIQKNADNIVTVASADGIGQYPDDNATEALQRLPGISIERDQGEGRFVRIRGLAPDLNTVTYNGANIPAPESGRRAVALDVIPSDLLGTLEVAKSLTPEMDANTLGGNVEMKSLTAFDHDGRFFSFTAEGSYNKLRDKTSPKASAAWSDTFDLGSQVDALGIALAASYYDRKFGSDNVETGGAWDGALLEETDMRDYSISRKRKGLAANIDYRPSDNHQFYLRGLYSQFKDHETRQSYSAEWEDAAEPGVDGPADLTRALKDRVEDQFIKSLSVGGKSNWQDWTLKYQLSTSSAEEELPFGVKAAKFEYSGNIHYASGDKPVFEGDDSLLDAANYQLGKIEMYQHDATDHNRSVRADLTRHLDLGASTLDIQGGIKLGERKKDMDEDTFTYKKLAIPDTLADYAGANADYGLAPFGPTISTSAILAAISGYDRADYRDDVDSLINDYHVKEDNKAAYLMATSRWDDLLLVGGLRYEKTRRDTRGYSIFEDQDDAATVSQYHKDEDRWLPSLNLKYNLDDDTLVRAAYSNSFVRPTYDQLAPGLYREGDAGDFEAEFGNPELRSMTSANYDLSLEHYSGDIGVASIGAFYKDIKHFIYRADLAGSAGFEDYDQALTYINGNSADLYGVELNFVTRFDSLPAPFNHLIFSANGTWTDSTATLSWDSGSRDLPFPSQSDKTANLALGYDDGTLSLRISGAYQSKYLLEVDDVTDSRYDLYADSHLQWDFIAKWSATPNLQLSFKALNLNDEPYYVYTGRSALNAQYETYGRSFQLGLQYHAF</sequence>
<keyword evidence="2 8" id="KW-0813">Transport</keyword>
<dbReference type="NCBIfam" id="TIGR01782">
    <property type="entry name" value="TonB-Xanth-Caul"/>
    <property type="match status" value="1"/>
</dbReference>
<feature type="chain" id="PRO_5018256756" evidence="10">
    <location>
        <begin position="21"/>
        <end position="897"/>
    </location>
</feature>
<keyword evidence="3 8" id="KW-1134">Transmembrane beta strand</keyword>
<feature type="signal peptide" evidence="10">
    <location>
        <begin position="1"/>
        <end position="20"/>
    </location>
</feature>
<comment type="similarity">
    <text evidence="8 9">Belongs to the TonB-dependent receptor family.</text>
</comment>
<evidence type="ECO:0000256" key="7">
    <source>
        <dbReference type="ARBA" id="ARBA00023237"/>
    </source>
</evidence>
<evidence type="ECO:0000313" key="13">
    <source>
        <dbReference type="EMBL" id="ROQ18895.1"/>
    </source>
</evidence>
<organism evidence="13 14">
    <name type="scientific">Gallaecimonas pentaromativorans</name>
    <dbReference type="NCBI Taxonomy" id="584787"/>
    <lineage>
        <taxon>Bacteria</taxon>
        <taxon>Pseudomonadati</taxon>
        <taxon>Pseudomonadota</taxon>
        <taxon>Gammaproteobacteria</taxon>
        <taxon>Enterobacterales</taxon>
        <taxon>Gallaecimonadaceae</taxon>
        <taxon>Gallaecimonas</taxon>
    </lineage>
</organism>
<dbReference type="Pfam" id="PF07715">
    <property type="entry name" value="Plug"/>
    <property type="match status" value="1"/>
</dbReference>
<keyword evidence="7 8" id="KW-0998">Cell outer membrane</keyword>
<keyword evidence="10" id="KW-0732">Signal</keyword>
<dbReference type="InterPro" id="IPR013784">
    <property type="entry name" value="Carb-bd-like_fold"/>
</dbReference>
<dbReference type="Gene3D" id="2.170.130.10">
    <property type="entry name" value="TonB-dependent receptor, plug domain"/>
    <property type="match status" value="1"/>
</dbReference>
<comment type="caution">
    <text evidence="13">The sequence shown here is derived from an EMBL/GenBank/DDBJ whole genome shotgun (WGS) entry which is preliminary data.</text>
</comment>
<protein>
    <submittedName>
        <fullName evidence="13">TonB-dependent receptor</fullName>
    </submittedName>
</protein>
<dbReference type="InterPro" id="IPR036942">
    <property type="entry name" value="Beta-barrel_TonB_sf"/>
</dbReference>
<evidence type="ECO:0000259" key="12">
    <source>
        <dbReference type="Pfam" id="PF07715"/>
    </source>
</evidence>
<dbReference type="PANTHER" id="PTHR40980">
    <property type="entry name" value="PLUG DOMAIN-CONTAINING PROTEIN"/>
    <property type="match status" value="1"/>
</dbReference>
<keyword evidence="6 8" id="KW-0472">Membrane</keyword>
<dbReference type="InterPro" id="IPR039426">
    <property type="entry name" value="TonB-dep_rcpt-like"/>
</dbReference>
<gene>
    <name evidence="13" type="ORF">EDC28_11311</name>
</gene>
<keyword evidence="14" id="KW-1185">Reference proteome</keyword>
<dbReference type="InterPro" id="IPR012910">
    <property type="entry name" value="Plug_dom"/>
</dbReference>
<reference evidence="13 14" key="1">
    <citation type="submission" date="2018-11" db="EMBL/GenBank/DDBJ databases">
        <title>Genomic Encyclopedia of Type Strains, Phase IV (KMG-IV): sequencing the most valuable type-strain genomes for metagenomic binning, comparative biology and taxonomic classification.</title>
        <authorList>
            <person name="Goeker M."/>
        </authorList>
    </citation>
    <scope>NUCLEOTIDE SEQUENCE [LARGE SCALE GENOMIC DNA]</scope>
    <source>
        <strain evidence="13 14">DSM 21945</strain>
    </source>
</reference>
<keyword evidence="5 9" id="KW-0798">TonB box</keyword>
<dbReference type="AlphaFoldDB" id="A0A3N1NRU3"/>
<evidence type="ECO:0000313" key="14">
    <source>
        <dbReference type="Proteomes" id="UP000268033"/>
    </source>
</evidence>
<dbReference type="GO" id="GO:0030246">
    <property type="term" value="F:carbohydrate binding"/>
    <property type="evidence" value="ECO:0007669"/>
    <property type="project" value="InterPro"/>
</dbReference>
<dbReference type="Pfam" id="PF00593">
    <property type="entry name" value="TonB_dep_Rec_b-barrel"/>
    <property type="match status" value="1"/>
</dbReference>
<dbReference type="GO" id="GO:0009279">
    <property type="term" value="C:cell outer membrane"/>
    <property type="evidence" value="ECO:0007669"/>
    <property type="project" value="UniProtKB-SubCell"/>
</dbReference>
<comment type="subcellular location">
    <subcellularLocation>
        <location evidence="1 8">Cell outer membrane</location>
        <topology evidence="1 8">Multi-pass membrane protein</topology>
    </subcellularLocation>
</comment>
<evidence type="ECO:0000256" key="3">
    <source>
        <dbReference type="ARBA" id="ARBA00022452"/>
    </source>
</evidence>
<dbReference type="STRING" id="584787.GCA_001247655_03345"/>
<evidence type="ECO:0000256" key="6">
    <source>
        <dbReference type="ARBA" id="ARBA00023136"/>
    </source>
</evidence>
<evidence type="ECO:0000256" key="10">
    <source>
        <dbReference type="SAM" id="SignalP"/>
    </source>
</evidence>
<keyword evidence="13" id="KW-0675">Receptor</keyword>
<dbReference type="CDD" id="cd01347">
    <property type="entry name" value="ligand_gated_channel"/>
    <property type="match status" value="1"/>
</dbReference>
<dbReference type="Gene3D" id="2.40.170.20">
    <property type="entry name" value="TonB-dependent receptor, beta-barrel domain"/>
    <property type="match status" value="1"/>
</dbReference>
<dbReference type="InterPro" id="IPR000531">
    <property type="entry name" value="Beta-barrel_TonB"/>
</dbReference>
<evidence type="ECO:0000256" key="2">
    <source>
        <dbReference type="ARBA" id="ARBA00022448"/>
    </source>
</evidence>
<feature type="domain" description="TonB-dependent receptor-like beta-barrel" evidence="11">
    <location>
        <begin position="459"/>
        <end position="863"/>
    </location>
</feature>
<dbReference type="EMBL" id="RJUL01000013">
    <property type="protein sequence ID" value="ROQ18895.1"/>
    <property type="molecule type" value="Genomic_DNA"/>
</dbReference>
<dbReference type="Pfam" id="PF13620">
    <property type="entry name" value="CarboxypepD_reg"/>
    <property type="match status" value="1"/>
</dbReference>
<proteinExistence type="inferred from homology"/>
<evidence type="ECO:0000256" key="1">
    <source>
        <dbReference type="ARBA" id="ARBA00004571"/>
    </source>
</evidence>
<evidence type="ECO:0000256" key="8">
    <source>
        <dbReference type="PROSITE-ProRule" id="PRU01360"/>
    </source>
</evidence>
<keyword evidence="4 8" id="KW-0812">Transmembrane</keyword>
<name>A0A3N1NRU3_9GAMM</name>
<evidence type="ECO:0000256" key="4">
    <source>
        <dbReference type="ARBA" id="ARBA00022692"/>
    </source>
</evidence>
<dbReference type="Proteomes" id="UP000268033">
    <property type="component" value="Unassembled WGS sequence"/>
</dbReference>
<evidence type="ECO:0000256" key="5">
    <source>
        <dbReference type="ARBA" id="ARBA00023077"/>
    </source>
</evidence>
<dbReference type="InterPro" id="IPR037066">
    <property type="entry name" value="Plug_dom_sf"/>
</dbReference>